<evidence type="ECO:0000313" key="2">
    <source>
        <dbReference type="EMBL" id="MEE6306234.1"/>
    </source>
</evidence>
<comment type="caution">
    <text evidence="2">The sequence shown here is derived from an EMBL/GenBank/DDBJ whole genome shotgun (WGS) entry which is preliminary data.</text>
</comment>
<proteinExistence type="predicted"/>
<feature type="transmembrane region" description="Helical" evidence="1">
    <location>
        <begin position="340"/>
        <end position="358"/>
    </location>
</feature>
<feature type="transmembrane region" description="Helical" evidence="1">
    <location>
        <begin position="113"/>
        <end position="141"/>
    </location>
</feature>
<feature type="transmembrane region" description="Helical" evidence="1">
    <location>
        <begin position="409"/>
        <end position="428"/>
    </location>
</feature>
<feature type="transmembrane region" description="Helical" evidence="1">
    <location>
        <begin position="316"/>
        <end position="334"/>
    </location>
</feature>
<keyword evidence="1" id="KW-0472">Membrane</keyword>
<protein>
    <submittedName>
        <fullName evidence="2">DUF6297 family protein</fullName>
    </submittedName>
</protein>
<feature type="transmembrane region" description="Helical" evidence="1">
    <location>
        <begin position="223"/>
        <end position="241"/>
    </location>
</feature>
<keyword evidence="1" id="KW-0812">Transmembrane</keyword>
<keyword evidence="3" id="KW-1185">Reference proteome</keyword>
<dbReference type="InterPro" id="IPR046264">
    <property type="entry name" value="DUF6297"/>
</dbReference>
<dbReference type="EMBL" id="JAZGQL010000004">
    <property type="protein sequence ID" value="MEE6306234.1"/>
    <property type="molecule type" value="Genomic_DNA"/>
</dbReference>
<feature type="transmembrane region" description="Helical" evidence="1">
    <location>
        <begin position="34"/>
        <end position="52"/>
    </location>
</feature>
<gene>
    <name evidence="2" type="ORF">V1634_05235</name>
</gene>
<accession>A0ABU7S8I4</accession>
<dbReference type="RefSeq" id="WP_331206592.1">
    <property type="nucleotide sequence ID" value="NZ_JAZGQL010000004.1"/>
</dbReference>
<feature type="transmembrane region" description="Helical" evidence="1">
    <location>
        <begin position="379"/>
        <end position="403"/>
    </location>
</feature>
<dbReference type="Pfam" id="PF19814">
    <property type="entry name" value="DUF6297"/>
    <property type="match status" value="1"/>
</dbReference>
<feature type="transmembrane region" description="Helical" evidence="1">
    <location>
        <begin position="458"/>
        <end position="477"/>
    </location>
</feature>
<evidence type="ECO:0000313" key="3">
    <source>
        <dbReference type="Proteomes" id="UP001339911"/>
    </source>
</evidence>
<dbReference type="Proteomes" id="UP001339911">
    <property type="component" value="Unassembled WGS sequence"/>
</dbReference>
<keyword evidence="1" id="KW-1133">Transmembrane helix</keyword>
<feature type="transmembrane region" description="Helical" evidence="1">
    <location>
        <begin position="147"/>
        <end position="170"/>
    </location>
</feature>
<sequence length="510" mass="50634">MPDPAAALSAAPVRAWLRARSRAGTRPAGYAERAYVGLLAVLIGGAVIAGTAPRLVALLAQGRPVAAPPPGLLLAVGLLWYAAVLLGAARLGPLAAAPARLAWLLPSPTSRRGLLRTTALAVLALATVAGLLHGAFVAWASMAPTELPVLLAGGIAGLLVGGLATLAQTFTDGPSVLLERCALLLGAVAAALTVLAPAGRFTVAEALGPWGWPQTAADGMSPGALAAVGVVAVGVAGLALLRLDRVPLTSLAAGGTFAQTVSAGVVTLDLGTAARAVEERRWAGRSPRRTGLPRWPGRFAVLGHDVTALRRSPGRLAVAAGALLPPALLAGITGPGPVLAGTWLLCGFVALGVVTGNARRDRDLPALTRLLGLSSRALLAARLVLPVLVAVTWAAGSLALVAGELPGAAPAWPLLGAAAGPGLAVGALRAARRGAVRHDLPPLVTPMGMVPTGPLHRAVTGVDLGLLCTLPALLALGTGDPAGAVPVQALGSLLGLAALLAVAGRLRGAH</sequence>
<evidence type="ECO:0000256" key="1">
    <source>
        <dbReference type="SAM" id="Phobius"/>
    </source>
</evidence>
<feature type="transmembrane region" description="Helical" evidence="1">
    <location>
        <begin position="72"/>
        <end position="92"/>
    </location>
</feature>
<organism evidence="2 3">
    <name type="scientific">Plantactinospora veratri</name>
    <dbReference type="NCBI Taxonomy" id="1436122"/>
    <lineage>
        <taxon>Bacteria</taxon>
        <taxon>Bacillati</taxon>
        <taxon>Actinomycetota</taxon>
        <taxon>Actinomycetes</taxon>
        <taxon>Micromonosporales</taxon>
        <taxon>Micromonosporaceae</taxon>
        <taxon>Plantactinospora</taxon>
    </lineage>
</organism>
<feature type="transmembrane region" description="Helical" evidence="1">
    <location>
        <begin position="182"/>
        <end position="203"/>
    </location>
</feature>
<name>A0ABU7S8I4_9ACTN</name>
<feature type="transmembrane region" description="Helical" evidence="1">
    <location>
        <begin position="483"/>
        <end position="503"/>
    </location>
</feature>
<reference evidence="2 3" key="1">
    <citation type="submission" date="2024-01" db="EMBL/GenBank/DDBJ databases">
        <title>Genome insights into Plantactinospora veratri sp. nov.</title>
        <authorList>
            <person name="Wang L."/>
        </authorList>
    </citation>
    <scope>NUCLEOTIDE SEQUENCE [LARGE SCALE GENOMIC DNA]</scope>
    <source>
        <strain evidence="2 3">NEAU-FHS4</strain>
    </source>
</reference>